<feature type="region of interest" description="Disordered" evidence="12">
    <location>
        <begin position="382"/>
        <end position="473"/>
    </location>
</feature>
<dbReference type="Gene3D" id="3.40.50.300">
    <property type="entry name" value="P-loop containing nucleotide triphosphate hydrolases"/>
    <property type="match status" value="1"/>
</dbReference>
<comment type="subunit">
    <text evidence="11">DNA polymerase III contains a core (composed of alpha, epsilon and theta chains) that associates with a tau subunit. This core dimerizes to form the POLIII' complex. PolIII' associates with the gamma complex (composed of gamma, delta, delta', psi and chi chains) and with the beta chain to form the complete DNA polymerase III complex.</text>
</comment>
<accession>A0A840UTL1</accession>
<dbReference type="InterPro" id="IPR008921">
    <property type="entry name" value="DNA_pol3_clamp-load_cplx_C"/>
</dbReference>
<dbReference type="Pfam" id="PF22608">
    <property type="entry name" value="DNAX_ATPase_lid"/>
    <property type="match status" value="1"/>
</dbReference>
<dbReference type="NCBIfam" id="TIGR02397">
    <property type="entry name" value="dnaX_nterm"/>
    <property type="match status" value="1"/>
</dbReference>
<dbReference type="SUPFAM" id="SSF52540">
    <property type="entry name" value="P-loop containing nucleoside triphosphate hydrolases"/>
    <property type="match status" value="1"/>
</dbReference>
<evidence type="ECO:0000313" key="15">
    <source>
        <dbReference type="Proteomes" id="UP000539642"/>
    </source>
</evidence>
<dbReference type="FunFam" id="3.40.50.300:FF:000014">
    <property type="entry name" value="DNA polymerase III subunit gamma/tau"/>
    <property type="match status" value="1"/>
</dbReference>
<dbReference type="GO" id="GO:0009360">
    <property type="term" value="C:DNA polymerase III complex"/>
    <property type="evidence" value="ECO:0007669"/>
    <property type="project" value="InterPro"/>
</dbReference>
<dbReference type="PRINTS" id="PR01217">
    <property type="entry name" value="PRICHEXTENSN"/>
</dbReference>
<dbReference type="InterPro" id="IPR050238">
    <property type="entry name" value="DNA_Rep/Repair_Clamp_Loader"/>
</dbReference>
<reference evidence="14 15" key="1">
    <citation type="submission" date="2020-08" db="EMBL/GenBank/DDBJ databases">
        <title>Genomic Encyclopedia of Type Strains, Phase IV (KMG-IV): sequencing the most valuable type-strain genomes for metagenomic binning, comparative biology and taxonomic classification.</title>
        <authorList>
            <person name="Goeker M."/>
        </authorList>
    </citation>
    <scope>NUCLEOTIDE SEQUENCE [LARGE SCALE GENOMIC DNA]</scope>
    <source>
        <strain evidence="14 15">DSM 28570</strain>
    </source>
</reference>
<dbReference type="SUPFAM" id="SSF48019">
    <property type="entry name" value="post-AAA+ oligomerization domain-like"/>
    <property type="match status" value="1"/>
</dbReference>
<dbReference type="Pfam" id="PF12169">
    <property type="entry name" value="DNA_pol3_gamma3"/>
    <property type="match status" value="1"/>
</dbReference>
<evidence type="ECO:0000256" key="9">
    <source>
        <dbReference type="ARBA" id="ARBA00022932"/>
    </source>
</evidence>
<evidence type="ECO:0000256" key="3">
    <source>
        <dbReference type="ARBA" id="ARBA00022695"/>
    </source>
</evidence>
<gene>
    <name evidence="11" type="primary">dnaX</name>
    <name evidence="14" type="ORF">HNQ81_002762</name>
</gene>
<evidence type="ECO:0000256" key="11">
    <source>
        <dbReference type="RuleBase" id="RU364063"/>
    </source>
</evidence>
<dbReference type="EC" id="2.7.7.7" evidence="11"/>
<dbReference type="InterPro" id="IPR045085">
    <property type="entry name" value="HLD_clamp_pol_III_gamma_tau"/>
</dbReference>
<dbReference type="RefSeq" id="WP_183351831.1">
    <property type="nucleotide sequence ID" value="NZ_JACHEO010000018.1"/>
</dbReference>
<keyword evidence="9 11" id="KW-0239">DNA-directed DNA polymerase</keyword>
<dbReference type="AlphaFoldDB" id="A0A840UTL1"/>
<evidence type="ECO:0000256" key="5">
    <source>
        <dbReference type="ARBA" id="ARBA00022723"/>
    </source>
</evidence>
<keyword evidence="6 11" id="KW-0547">Nucleotide-binding</keyword>
<dbReference type="Proteomes" id="UP000539642">
    <property type="component" value="Unassembled WGS sequence"/>
</dbReference>
<keyword evidence="3 11" id="KW-0548">Nucleotidyltransferase</keyword>
<dbReference type="NCBIfam" id="NF004046">
    <property type="entry name" value="PRK05563.1"/>
    <property type="match status" value="1"/>
</dbReference>
<evidence type="ECO:0000256" key="7">
    <source>
        <dbReference type="ARBA" id="ARBA00022833"/>
    </source>
</evidence>
<dbReference type="PANTHER" id="PTHR11669">
    <property type="entry name" value="REPLICATION FACTOR C / DNA POLYMERASE III GAMMA-TAU SUBUNIT"/>
    <property type="match status" value="1"/>
</dbReference>
<feature type="compositionally biased region" description="Low complexity" evidence="12">
    <location>
        <begin position="406"/>
        <end position="419"/>
    </location>
</feature>
<organism evidence="14 15">
    <name type="scientific">Desulfoprunum benzoelyticum</name>
    <dbReference type="NCBI Taxonomy" id="1506996"/>
    <lineage>
        <taxon>Bacteria</taxon>
        <taxon>Pseudomonadati</taxon>
        <taxon>Thermodesulfobacteriota</taxon>
        <taxon>Desulfobulbia</taxon>
        <taxon>Desulfobulbales</taxon>
        <taxon>Desulfobulbaceae</taxon>
        <taxon>Desulfoprunum</taxon>
    </lineage>
</organism>
<evidence type="ECO:0000256" key="8">
    <source>
        <dbReference type="ARBA" id="ARBA00022840"/>
    </source>
</evidence>
<evidence type="ECO:0000259" key="13">
    <source>
        <dbReference type="SMART" id="SM00382"/>
    </source>
</evidence>
<dbReference type="GO" id="GO:0003677">
    <property type="term" value="F:DNA binding"/>
    <property type="evidence" value="ECO:0007669"/>
    <property type="project" value="InterPro"/>
</dbReference>
<dbReference type="Pfam" id="PF13177">
    <property type="entry name" value="DNA_pol3_delta2"/>
    <property type="match status" value="1"/>
</dbReference>
<keyword evidence="8 11" id="KW-0067">ATP-binding</keyword>
<evidence type="ECO:0000313" key="14">
    <source>
        <dbReference type="EMBL" id="MBB5349015.1"/>
    </source>
</evidence>
<dbReference type="Gene3D" id="1.20.272.10">
    <property type="match status" value="1"/>
</dbReference>
<comment type="catalytic activity">
    <reaction evidence="10 11">
        <text>DNA(n) + a 2'-deoxyribonucleoside 5'-triphosphate = DNA(n+1) + diphosphate</text>
        <dbReference type="Rhea" id="RHEA:22508"/>
        <dbReference type="Rhea" id="RHEA-COMP:17339"/>
        <dbReference type="Rhea" id="RHEA-COMP:17340"/>
        <dbReference type="ChEBI" id="CHEBI:33019"/>
        <dbReference type="ChEBI" id="CHEBI:61560"/>
        <dbReference type="ChEBI" id="CHEBI:173112"/>
        <dbReference type="EC" id="2.7.7.7"/>
    </reaction>
</comment>
<dbReference type="InterPro" id="IPR027417">
    <property type="entry name" value="P-loop_NTPase"/>
</dbReference>
<comment type="caution">
    <text evidence="14">The sequence shown here is derived from an EMBL/GenBank/DDBJ whole genome shotgun (WGS) entry which is preliminary data.</text>
</comment>
<dbReference type="InterPro" id="IPR003593">
    <property type="entry name" value="AAA+_ATPase"/>
</dbReference>
<keyword evidence="5" id="KW-0479">Metal-binding</keyword>
<evidence type="ECO:0000256" key="10">
    <source>
        <dbReference type="ARBA" id="ARBA00049244"/>
    </source>
</evidence>
<keyword evidence="4 11" id="KW-0235">DNA replication</keyword>
<dbReference type="EMBL" id="JACHEO010000018">
    <property type="protein sequence ID" value="MBB5349015.1"/>
    <property type="molecule type" value="Genomic_DNA"/>
</dbReference>
<dbReference type="GO" id="GO:0046872">
    <property type="term" value="F:metal ion binding"/>
    <property type="evidence" value="ECO:0007669"/>
    <property type="project" value="UniProtKB-KW"/>
</dbReference>
<keyword evidence="7" id="KW-0862">Zinc</keyword>
<proteinExistence type="inferred from homology"/>
<evidence type="ECO:0000256" key="12">
    <source>
        <dbReference type="SAM" id="MobiDB-lite"/>
    </source>
</evidence>
<dbReference type="CDD" id="cd18137">
    <property type="entry name" value="HLD_clamp_pol_III_gamma_tau"/>
    <property type="match status" value="1"/>
</dbReference>
<feature type="domain" description="AAA+ ATPase" evidence="13">
    <location>
        <begin position="37"/>
        <end position="179"/>
    </location>
</feature>
<comment type="similarity">
    <text evidence="1 11">Belongs to the DnaX/STICHEL family.</text>
</comment>
<dbReference type="Gene3D" id="1.10.8.60">
    <property type="match status" value="1"/>
</dbReference>
<comment type="function">
    <text evidence="11">DNA polymerase III is a complex, multichain enzyme responsible for most of the replicative synthesis in bacteria. This DNA polymerase also exhibits 3' to 5' exonuclease activity.</text>
</comment>
<name>A0A840UTL1_9BACT</name>
<feature type="compositionally biased region" description="Pro residues" evidence="12">
    <location>
        <begin position="420"/>
        <end position="431"/>
    </location>
</feature>
<dbReference type="PANTHER" id="PTHR11669:SF0">
    <property type="entry name" value="PROTEIN STICHEL-LIKE 2"/>
    <property type="match status" value="1"/>
</dbReference>
<keyword evidence="2 11" id="KW-0808">Transferase</keyword>
<dbReference type="CDD" id="cd00009">
    <property type="entry name" value="AAA"/>
    <property type="match status" value="1"/>
</dbReference>
<evidence type="ECO:0000256" key="2">
    <source>
        <dbReference type="ARBA" id="ARBA00022679"/>
    </source>
</evidence>
<evidence type="ECO:0000256" key="4">
    <source>
        <dbReference type="ARBA" id="ARBA00022705"/>
    </source>
</evidence>
<evidence type="ECO:0000256" key="6">
    <source>
        <dbReference type="ARBA" id="ARBA00022741"/>
    </source>
</evidence>
<keyword evidence="15" id="KW-1185">Reference proteome</keyword>
<dbReference type="GO" id="GO:0006261">
    <property type="term" value="P:DNA-templated DNA replication"/>
    <property type="evidence" value="ECO:0007669"/>
    <property type="project" value="TreeGrafter"/>
</dbReference>
<protein>
    <recommendedName>
        <fullName evidence="11">DNA polymerase III subunit gamma/tau</fullName>
        <ecNumber evidence="11">2.7.7.7</ecNumber>
    </recommendedName>
</protein>
<dbReference type="InterPro" id="IPR012763">
    <property type="entry name" value="DNA_pol_III_sug/sutau_N"/>
</dbReference>
<dbReference type="InterPro" id="IPR022754">
    <property type="entry name" value="DNA_pol_III_gamma-3"/>
</dbReference>
<sequence>MSYLVLARKSRPQTFAEVVGQRPVVKTLQNSLSRGRVAHAILFSGVRGVGKTTLARLMAKAVNCEGETDQPPCNRCRSCLEITAGNSLDLHEIDGASNRGIQEIRELKDRIRFLPTSSRFKIIIIDEVHMLTTEAFNALLKTLEEPPAHVYFMFATTELHKIPVTILSRCQQYELKRVPAAELSAHFRRLAEAEGFEIEAAALALIVREAEGSVRDGLSLLDQVFSFGEQLIRTEDVIEVLGLVDRQALMRLTAALLDGDRSAALTTLDEIYAYGLDIKRFSADLMDYFRTLILCKIPGCDQLLDLPGEELATFQETAHRYTLETLHQKLNLLMQAVEEIRHSSQPRLALEISFLKIIEAGNVVAVTTLLGHLEQLLGHEPAAAEAPPQPATAPPAAASSPPPDIARQAPAVAPSAPVAAPEPAPAPPQPEVGPDAVQAAPPPPPPVAAPAGDSSPGDVPPSPPAATPIEVRPHEKDIRRDWLDFVKYVHGHKVWMAQDLQRADSVRQVDKEVRLHYNDPANCAFLRRKDNRRLLTEYALDFFQKEIKILFIVPDQQDNADDAAAETPQSKRQQLAGDPLVIMTAEIFRGQVGDIRIGQQSR</sequence>
<dbReference type="SMART" id="SM00382">
    <property type="entry name" value="AAA"/>
    <property type="match status" value="1"/>
</dbReference>
<dbReference type="GO" id="GO:0003887">
    <property type="term" value="F:DNA-directed DNA polymerase activity"/>
    <property type="evidence" value="ECO:0007669"/>
    <property type="project" value="UniProtKB-KW"/>
</dbReference>
<evidence type="ECO:0000256" key="1">
    <source>
        <dbReference type="ARBA" id="ARBA00006360"/>
    </source>
</evidence>
<dbReference type="GO" id="GO:0005524">
    <property type="term" value="F:ATP binding"/>
    <property type="evidence" value="ECO:0007669"/>
    <property type="project" value="UniProtKB-KW"/>
</dbReference>